<evidence type="ECO:0000256" key="1">
    <source>
        <dbReference type="SAM" id="MobiDB-lite"/>
    </source>
</evidence>
<organism evidence="2 3">
    <name type="scientific">Phytoactinopolyspora mesophila</name>
    <dbReference type="NCBI Taxonomy" id="2650750"/>
    <lineage>
        <taxon>Bacteria</taxon>
        <taxon>Bacillati</taxon>
        <taxon>Actinomycetota</taxon>
        <taxon>Actinomycetes</taxon>
        <taxon>Jiangellales</taxon>
        <taxon>Jiangellaceae</taxon>
        <taxon>Phytoactinopolyspora</taxon>
    </lineage>
</organism>
<proteinExistence type="predicted"/>
<name>A0A7K3M5P6_9ACTN</name>
<feature type="region of interest" description="Disordered" evidence="1">
    <location>
        <begin position="726"/>
        <end position="765"/>
    </location>
</feature>
<comment type="caution">
    <text evidence="2">The sequence shown here is derived from an EMBL/GenBank/DDBJ whole genome shotgun (WGS) entry which is preliminary data.</text>
</comment>
<feature type="compositionally biased region" description="Pro residues" evidence="1">
    <location>
        <begin position="738"/>
        <end position="763"/>
    </location>
</feature>
<gene>
    <name evidence="2" type="ORF">F7O44_16365</name>
</gene>
<accession>A0A7K3M5P6</accession>
<dbReference type="RefSeq" id="WP_162451335.1">
    <property type="nucleotide sequence ID" value="NZ_WLZY01000005.1"/>
</dbReference>
<evidence type="ECO:0000313" key="2">
    <source>
        <dbReference type="EMBL" id="NDL58644.1"/>
    </source>
</evidence>
<sequence length="912" mass="98086">MPYKGWFSFGGIELFNAERFYNYAPQIAPGWDFLACDECDTLAEALGDGEYRSIVLDEPSWFDPDNPDTYRFAGFLPLSIVGLTDSTRTAPVLSSTRDGGVIGRVRHGVREINVTGVLLGADDCALDAGFEWLKRALDGNPCAGCSGSDLCFFSCCPDIASGTVDPNSEPVAHPVELRWGWTTEGGRWRSGHISVQELPTIATGPEFEPPCDDTTYEVTFDDLQDGQIVDVAVVNADGETLDESGPIVLRRDNWVPNPTFRRDADLWDGHANTITKLAHEDAGQISITTDLAEGDPIATGLARAPGRAGDEWSGRVTLEIDTTSTNLVPNPRVGFANGWSVHDIQAWDLHRSTDQSFSGTYSMYAEIIGAWLVDSEVSRMQVGNEQPPFRINVNGGGDYFVGIHAFPGEDARSVLSATFYDADGNNLGIEHAAFQVATPAGVWTYVSGTVTAPAQAAYVTLQATLVTDDGAAATARYAYWDGAIVTPTGDPFVDYFDGGMPGAAWTGTADMSPSALVTDTDAEICISVGTDELIGARVTLQPGQPAEVAFTAIPVTGTQPLNLEITACGDVPAGTLVRISQAIMSRGTAEVEYFDGESEIDGYDVSWRGGPDHSRSVMSLAAMPVAVTAPDDSGPVRPQVSVLGGDDVHVTEVVALSRQVIDPAECAELYIRTIRDVTVTEGPVILERFDDDECSGRVARIEWTMTAGIPWIWRTLAPEWQPADTGQVVPAADDCPPDQGPPPPLSDPNCPQPPDPPRAPTPPDCLEDVTTYRRSTVVIPGDLLSPWENAVPIIELENRSSTAVRQARVRFYPNPLNRTEFTDLDPCGWCGEFIVSYIPGNSTMTLDGMTQRVSVERPGGQEFTADHLIYGSGGGPMTWPELSCGLSYMMTVDFAPDDADVVTTSVQLAVRS</sequence>
<evidence type="ECO:0000313" key="3">
    <source>
        <dbReference type="Proteomes" id="UP000460435"/>
    </source>
</evidence>
<reference evidence="2 3" key="1">
    <citation type="submission" date="2019-11" db="EMBL/GenBank/DDBJ databases">
        <authorList>
            <person name="Li X.-J."/>
            <person name="Feng X.-M."/>
        </authorList>
    </citation>
    <scope>NUCLEOTIDE SEQUENCE [LARGE SCALE GENOMIC DNA]</scope>
    <source>
        <strain evidence="2 3">XMNu-373</strain>
    </source>
</reference>
<keyword evidence="3" id="KW-1185">Reference proteome</keyword>
<dbReference type="AlphaFoldDB" id="A0A7K3M5P6"/>
<dbReference type="EMBL" id="WLZY01000005">
    <property type="protein sequence ID" value="NDL58644.1"/>
    <property type="molecule type" value="Genomic_DNA"/>
</dbReference>
<dbReference type="Proteomes" id="UP000460435">
    <property type="component" value="Unassembled WGS sequence"/>
</dbReference>
<protein>
    <submittedName>
        <fullName evidence="2">Uncharacterized protein</fullName>
    </submittedName>
</protein>
<dbReference type="Gene3D" id="2.60.120.260">
    <property type="entry name" value="Galactose-binding domain-like"/>
    <property type="match status" value="1"/>
</dbReference>